<name>A0A6J5QD05_9CAUD</name>
<dbReference type="InterPro" id="IPR021674">
    <property type="entry name" value="Phage_T4_Gp14_neck-protein"/>
</dbReference>
<reference evidence="1" key="1">
    <citation type="submission" date="2020-05" db="EMBL/GenBank/DDBJ databases">
        <authorList>
            <person name="Chiriac C."/>
            <person name="Salcher M."/>
            <person name="Ghai R."/>
            <person name="Kavagutti S V."/>
        </authorList>
    </citation>
    <scope>NUCLEOTIDE SEQUENCE</scope>
</reference>
<evidence type="ECO:0000313" key="1">
    <source>
        <dbReference type="EMBL" id="CAB4182219.1"/>
    </source>
</evidence>
<organism evidence="1">
    <name type="scientific">uncultured Caudovirales phage</name>
    <dbReference type="NCBI Taxonomy" id="2100421"/>
    <lineage>
        <taxon>Viruses</taxon>
        <taxon>Duplodnaviria</taxon>
        <taxon>Heunggongvirae</taxon>
        <taxon>Uroviricota</taxon>
        <taxon>Caudoviricetes</taxon>
        <taxon>Peduoviridae</taxon>
        <taxon>Maltschvirus</taxon>
        <taxon>Maltschvirus maltsch</taxon>
    </lineage>
</organism>
<sequence>MATNFFFNNYRSSQEQQLLENLIVEAIKIYGEDMYYVPRNLNKFDHLLNADDQSSYTDPYMIEIYIKSVDGFGGDGNFMSKFGLEIRDQVVFSVAQKVFSQEIGAYTALTRPREGDLIFFPLNNKCFQIKYVDKFEMFYQLGALQTWEMTCELFEYSSEQFSTGIPEIDAIQTKFSTNILDWALKDDQDDYLLDDDDNYLVMEGYNLEEIVSGAQNETLKEGTDNFPGTGSDDFIDFTAKDPFSEGVV</sequence>
<proteinExistence type="predicted"/>
<dbReference type="Pfam" id="PF11649">
    <property type="entry name" value="T4_neck-protein"/>
    <property type="match status" value="1"/>
</dbReference>
<accession>A0A6J5QD05</accession>
<protein>
    <submittedName>
        <fullName evidence="1">Neck protein</fullName>
    </submittedName>
</protein>
<gene>
    <name evidence="1" type="ORF">UFOVP1071_183</name>
</gene>
<dbReference type="EMBL" id="LR797022">
    <property type="protein sequence ID" value="CAB4182219.1"/>
    <property type="molecule type" value="Genomic_DNA"/>
</dbReference>